<keyword evidence="1" id="KW-1133">Transmembrane helix</keyword>
<dbReference type="KEGG" id="hcv:FTV88_0475"/>
<gene>
    <name evidence="2" type="ORF">FTV88_0475</name>
</gene>
<dbReference type="OrthoDB" id="1721427at2"/>
<dbReference type="RefSeq" id="WP_153724182.1">
    <property type="nucleotide sequence ID" value="NZ_CP045875.1"/>
</dbReference>
<sequence length="234" mass="27582">MKRWWVQLLIAIVVMALIAGSATTYWIYHKRWNPEDPQALAVKAMTETLLSSDFRFESRFFIRVDGRDELVSRFSGEKSEEGLFHFKGVMLQSPTEIFLDDKAFYLWDPLKKGWYRVNKSDLGQQDLLLKEISPLSLLEISEIKEAMISGREKIRETDCLILELDAVAANKLLTTLWKDFQYRIWVNPWNEVIHKVVIEATSRNAPEDRLHLIVEFWDYDQKMEIQLPPLMKEE</sequence>
<keyword evidence="1" id="KW-0472">Membrane</keyword>
<protein>
    <submittedName>
        <fullName evidence="2">Uncharacterized protein</fullName>
    </submittedName>
</protein>
<name>A0A5Q2MW74_9FIRM</name>
<organism evidence="2 3">
    <name type="scientific">Heliorestis convoluta</name>
    <dbReference type="NCBI Taxonomy" id="356322"/>
    <lineage>
        <taxon>Bacteria</taxon>
        <taxon>Bacillati</taxon>
        <taxon>Bacillota</taxon>
        <taxon>Clostridia</taxon>
        <taxon>Eubacteriales</taxon>
        <taxon>Heliobacteriaceae</taxon>
        <taxon>Heliorestis</taxon>
    </lineage>
</organism>
<keyword evidence="3" id="KW-1185">Reference proteome</keyword>
<keyword evidence="1" id="KW-0812">Transmembrane</keyword>
<evidence type="ECO:0000313" key="3">
    <source>
        <dbReference type="Proteomes" id="UP000366051"/>
    </source>
</evidence>
<dbReference type="EMBL" id="CP045875">
    <property type="protein sequence ID" value="QGG46654.1"/>
    <property type="molecule type" value="Genomic_DNA"/>
</dbReference>
<evidence type="ECO:0000313" key="2">
    <source>
        <dbReference type="EMBL" id="QGG46654.1"/>
    </source>
</evidence>
<proteinExistence type="predicted"/>
<dbReference type="AlphaFoldDB" id="A0A5Q2MW74"/>
<dbReference type="Proteomes" id="UP000366051">
    <property type="component" value="Chromosome"/>
</dbReference>
<accession>A0A5Q2MW74</accession>
<feature type="transmembrane region" description="Helical" evidence="1">
    <location>
        <begin position="6"/>
        <end position="28"/>
    </location>
</feature>
<reference evidence="3" key="1">
    <citation type="submission" date="2019-11" db="EMBL/GenBank/DDBJ databases">
        <title>Genome sequence of Heliorestis convoluta strain HH, an alkaliphilic and minimalistic phototrophic bacterium from a soda lake in Egypt.</title>
        <authorList>
            <person name="Dewey E.D."/>
            <person name="Stokes L.M."/>
            <person name="Burchell B.M."/>
            <person name="Shaffer K.N."/>
            <person name="Huntington A.M."/>
            <person name="Baker J.M."/>
            <person name="Nadendla S."/>
            <person name="Giglio M.G."/>
            <person name="Touchman J.W."/>
            <person name="Blankenship R.E."/>
            <person name="Madigan M.T."/>
            <person name="Sattley W.M."/>
        </authorList>
    </citation>
    <scope>NUCLEOTIDE SEQUENCE [LARGE SCALE GENOMIC DNA]</scope>
    <source>
        <strain evidence="3">HH</strain>
    </source>
</reference>
<evidence type="ECO:0000256" key="1">
    <source>
        <dbReference type="SAM" id="Phobius"/>
    </source>
</evidence>